<organism evidence="4 5">
    <name type="scientific">Molorchus minor</name>
    <dbReference type="NCBI Taxonomy" id="1323400"/>
    <lineage>
        <taxon>Eukaryota</taxon>
        <taxon>Metazoa</taxon>
        <taxon>Ecdysozoa</taxon>
        <taxon>Arthropoda</taxon>
        <taxon>Hexapoda</taxon>
        <taxon>Insecta</taxon>
        <taxon>Pterygota</taxon>
        <taxon>Neoptera</taxon>
        <taxon>Endopterygota</taxon>
        <taxon>Coleoptera</taxon>
        <taxon>Polyphaga</taxon>
        <taxon>Cucujiformia</taxon>
        <taxon>Chrysomeloidea</taxon>
        <taxon>Cerambycidae</taxon>
        <taxon>Lamiinae</taxon>
        <taxon>Monochamini</taxon>
        <taxon>Molorchus</taxon>
    </lineage>
</organism>
<keyword evidence="3" id="KW-0472">Membrane</keyword>
<accession>A0ABQ9JHI9</accession>
<keyword evidence="1" id="KW-0175">Coiled coil</keyword>
<feature type="region of interest" description="Disordered" evidence="2">
    <location>
        <begin position="1"/>
        <end position="34"/>
    </location>
</feature>
<feature type="coiled-coil region" evidence="1">
    <location>
        <begin position="711"/>
        <end position="749"/>
    </location>
</feature>
<feature type="coiled-coil region" evidence="1">
    <location>
        <begin position="784"/>
        <end position="852"/>
    </location>
</feature>
<keyword evidence="3" id="KW-1133">Transmembrane helix</keyword>
<name>A0ABQ9JHI9_9CUCU</name>
<evidence type="ECO:0000256" key="3">
    <source>
        <dbReference type="SAM" id="Phobius"/>
    </source>
</evidence>
<feature type="coiled-coil region" evidence="1">
    <location>
        <begin position="331"/>
        <end position="407"/>
    </location>
</feature>
<evidence type="ECO:0000256" key="2">
    <source>
        <dbReference type="SAM" id="MobiDB-lite"/>
    </source>
</evidence>
<sequence length="923" mass="105605">MSKILKNLTPPVVSDTTNENKKTTGKGHHRLTPGLGKRFSHNMDFPTPLIFIALFLLACLSLFLVYKYGIKEKSYEEALAEQRQQTNMLLGTKPKPKEKKTKSLRKKSARRSSHPRSQNTRYQEPKLLDITLYIWGLKTSKEKASTQESQVDESENVENTNIENSNKSHVEFKEDTEEVPNKEVVQIKKDDIYKQEPLKEKIVKGKKQNTEVPPAGKNKRSLKQVVPSNNVVEVAAVPVEKEIEEKVIEPVTVALQTNGIVGNPGKDKKKKKSDYNTRQQLTADRDGLIYSVRKAELSKNEVQLLIDLLLNKQLEAPAVIDDWSEGKSDPVQKLKKQLAEKEKALAEEQQALVGLQQKIRGLEEALQAKLIELQAGNNRVQVNTQKIQQLQTELNAEILKTHKLMEENAALQMQTQQFEVGLTQLQEKDSIIAKMGCDLEELSAQNQQLRLDLQQQLAESDHQEQHYLIQMGNLEKGLKQQIQQLEESHQDLEKKLEIALRQEDNWKIEISNLNTALQQQFEETRRMEHTAEQLKNELAITNNKDVESDKLIAQLRSEQQQLKEEQASQVNGSSQESKEYEIQILNLTNKLSSVSSELSSYKTEVQQMEKKYKAELENSNKKYNKIEYELEEQKVKNNNKSPKSSLSRDYSLRLKSFRLSPPKTGKQSLEDSSKIMWIILNSAVSPHPSTPEKSQDLLKLQAQLQHYKNIIDDTEGMLNKLQLHIESEEINWRNQLAAKEAEIESLNRSFLSPNCVVNASPNSTDVQGVQFAYHCIEKSLPLIINELQTRVQSLETQLSQEISEKQRLLQEVQKLTNCSAPSRMQTDATATIEKLSEEVNRLREQLLLQQSKREELDVCPKAQTTSCNNTSSTNGAALIELKLLFMFYVTARRHWHFGEPFLELQDLEKAPISVLEFIESTRL</sequence>
<dbReference type="InterPro" id="IPR040248">
    <property type="entry name" value="RRBP1"/>
</dbReference>
<protein>
    <submittedName>
        <fullName evidence="4">Uncharacterized protein</fullName>
    </submittedName>
</protein>
<feature type="transmembrane region" description="Helical" evidence="3">
    <location>
        <begin position="45"/>
        <end position="66"/>
    </location>
</feature>
<keyword evidence="3" id="KW-0812">Transmembrane</keyword>
<dbReference type="PANTHER" id="PTHR18939">
    <property type="entry name" value="RIBOSOME BINDING PROTEIN-1"/>
    <property type="match status" value="1"/>
</dbReference>
<dbReference type="PANTHER" id="PTHR18939:SF4">
    <property type="entry name" value="RIBOSOME-BINDING PROTEIN 1"/>
    <property type="match status" value="1"/>
</dbReference>
<evidence type="ECO:0000256" key="1">
    <source>
        <dbReference type="SAM" id="Coils"/>
    </source>
</evidence>
<feature type="region of interest" description="Disordered" evidence="2">
    <location>
        <begin position="144"/>
        <end position="163"/>
    </location>
</feature>
<reference evidence="4" key="1">
    <citation type="journal article" date="2023" name="Insect Mol. Biol.">
        <title>Genome sequencing provides insights into the evolution of gene families encoding plant cell wall-degrading enzymes in longhorned beetles.</title>
        <authorList>
            <person name="Shin N.R."/>
            <person name="Okamura Y."/>
            <person name="Kirsch R."/>
            <person name="Pauchet Y."/>
        </authorList>
    </citation>
    <scope>NUCLEOTIDE SEQUENCE</scope>
    <source>
        <strain evidence="4">MMC_N1</strain>
    </source>
</reference>
<dbReference type="EMBL" id="JAPWTJ010000524">
    <property type="protein sequence ID" value="KAJ8977644.1"/>
    <property type="molecule type" value="Genomic_DNA"/>
</dbReference>
<proteinExistence type="predicted"/>
<evidence type="ECO:0000313" key="4">
    <source>
        <dbReference type="EMBL" id="KAJ8977644.1"/>
    </source>
</evidence>
<gene>
    <name evidence="4" type="ORF">NQ317_003622</name>
</gene>
<evidence type="ECO:0000313" key="5">
    <source>
        <dbReference type="Proteomes" id="UP001162164"/>
    </source>
</evidence>
<feature type="compositionally biased region" description="Basic residues" evidence="2">
    <location>
        <begin position="94"/>
        <end position="114"/>
    </location>
</feature>
<comment type="caution">
    <text evidence="4">The sequence shown here is derived from an EMBL/GenBank/DDBJ whole genome shotgun (WGS) entry which is preliminary data.</text>
</comment>
<feature type="region of interest" description="Disordered" evidence="2">
    <location>
        <begin position="86"/>
        <end position="122"/>
    </location>
</feature>
<feature type="coiled-coil region" evidence="1">
    <location>
        <begin position="432"/>
        <end position="636"/>
    </location>
</feature>
<dbReference type="Proteomes" id="UP001162164">
    <property type="component" value="Unassembled WGS sequence"/>
</dbReference>
<keyword evidence="5" id="KW-1185">Reference proteome</keyword>